<name>A0A9W6JBE2_9HYPH</name>
<comment type="caution">
    <text evidence="6">The sequence shown here is derived from an EMBL/GenBank/DDBJ whole genome shotgun (WGS) entry which is preliminary data.</text>
</comment>
<evidence type="ECO:0008006" key="8">
    <source>
        <dbReference type="Google" id="ProtNLM"/>
    </source>
</evidence>
<dbReference type="AlphaFoldDB" id="A0A9W6JBE2"/>
<dbReference type="InterPro" id="IPR036259">
    <property type="entry name" value="MFS_trans_sf"/>
</dbReference>
<dbReference type="EMBL" id="BSFJ01000035">
    <property type="protein sequence ID" value="GLK74147.1"/>
    <property type="molecule type" value="Genomic_DNA"/>
</dbReference>
<dbReference type="Gene3D" id="1.20.1250.20">
    <property type="entry name" value="MFS general substrate transporter like domains"/>
    <property type="match status" value="1"/>
</dbReference>
<evidence type="ECO:0000256" key="4">
    <source>
        <dbReference type="ARBA" id="ARBA00023136"/>
    </source>
</evidence>
<dbReference type="Pfam" id="PF00083">
    <property type="entry name" value="Sugar_tr"/>
    <property type="match status" value="1"/>
</dbReference>
<evidence type="ECO:0000256" key="3">
    <source>
        <dbReference type="ARBA" id="ARBA00022989"/>
    </source>
</evidence>
<keyword evidence="7" id="KW-1185">Reference proteome</keyword>
<evidence type="ECO:0000256" key="1">
    <source>
        <dbReference type="ARBA" id="ARBA00004370"/>
    </source>
</evidence>
<comment type="subcellular location">
    <subcellularLocation>
        <location evidence="1">Membrane</location>
    </subcellularLocation>
</comment>
<feature type="transmembrane region" description="Helical" evidence="5">
    <location>
        <begin position="75"/>
        <end position="95"/>
    </location>
</feature>
<protein>
    <recommendedName>
        <fullName evidence="8">Major facilitator superfamily (MFS) profile domain-containing protein</fullName>
    </recommendedName>
</protein>
<dbReference type="SUPFAM" id="SSF103473">
    <property type="entry name" value="MFS general substrate transporter"/>
    <property type="match status" value="1"/>
</dbReference>
<reference evidence="6" key="1">
    <citation type="journal article" date="2014" name="Int. J. Syst. Evol. Microbiol.">
        <title>Complete genome sequence of Corynebacterium casei LMG S-19264T (=DSM 44701T), isolated from a smear-ripened cheese.</title>
        <authorList>
            <consortium name="US DOE Joint Genome Institute (JGI-PGF)"/>
            <person name="Walter F."/>
            <person name="Albersmeier A."/>
            <person name="Kalinowski J."/>
            <person name="Ruckert C."/>
        </authorList>
    </citation>
    <scope>NUCLEOTIDE SEQUENCE</scope>
    <source>
        <strain evidence="6">VKM B-2484</strain>
    </source>
</reference>
<keyword evidence="2 5" id="KW-0812">Transmembrane</keyword>
<keyword evidence="4 5" id="KW-0472">Membrane</keyword>
<feature type="transmembrane region" description="Helical" evidence="5">
    <location>
        <begin position="101"/>
        <end position="118"/>
    </location>
</feature>
<proteinExistence type="predicted"/>
<evidence type="ECO:0000256" key="5">
    <source>
        <dbReference type="SAM" id="Phobius"/>
    </source>
</evidence>
<sequence length="192" mass="20488">MVFMTGVAMSLIANEFGLGAVEHGVVGAASLAGMNRRATILASVPWFLQDLSTYGIGIFTPTIIAVALADRVGRIPLQILGFIGCAAGLLIASFAAYYDGAMGTALIFIGFMMFNFMTNLGPNAQTYLLAGEIFPPTFAARRPAAWQPSPRSAPCLPPSAPHPARLHRPAIAALRPRRDVAARRRHHLVVPH</sequence>
<feature type="transmembrane region" description="Helical" evidence="5">
    <location>
        <begin position="51"/>
        <end position="68"/>
    </location>
</feature>
<dbReference type="InterPro" id="IPR005828">
    <property type="entry name" value="MFS_sugar_transport-like"/>
</dbReference>
<accession>A0A9W6JBE2</accession>
<reference evidence="6" key="2">
    <citation type="submission" date="2023-01" db="EMBL/GenBank/DDBJ databases">
        <authorList>
            <person name="Sun Q."/>
            <person name="Evtushenko L."/>
        </authorList>
    </citation>
    <scope>NUCLEOTIDE SEQUENCE</scope>
    <source>
        <strain evidence="6">VKM B-2484</strain>
    </source>
</reference>
<dbReference type="GO" id="GO:0022857">
    <property type="term" value="F:transmembrane transporter activity"/>
    <property type="evidence" value="ECO:0007669"/>
    <property type="project" value="InterPro"/>
</dbReference>
<gene>
    <name evidence="6" type="ORF">GCM10017643_42650</name>
</gene>
<dbReference type="GO" id="GO:0016020">
    <property type="term" value="C:membrane"/>
    <property type="evidence" value="ECO:0007669"/>
    <property type="project" value="UniProtKB-SubCell"/>
</dbReference>
<evidence type="ECO:0000313" key="7">
    <source>
        <dbReference type="Proteomes" id="UP001143370"/>
    </source>
</evidence>
<dbReference type="Proteomes" id="UP001143370">
    <property type="component" value="Unassembled WGS sequence"/>
</dbReference>
<evidence type="ECO:0000313" key="6">
    <source>
        <dbReference type="EMBL" id="GLK74147.1"/>
    </source>
</evidence>
<keyword evidence="3 5" id="KW-1133">Transmembrane helix</keyword>
<organism evidence="6 7">
    <name type="scientific">Ancylobacter dichloromethanicus</name>
    <dbReference type="NCBI Taxonomy" id="518825"/>
    <lineage>
        <taxon>Bacteria</taxon>
        <taxon>Pseudomonadati</taxon>
        <taxon>Pseudomonadota</taxon>
        <taxon>Alphaproteobacteria</taxon>
        <taxon>Hyphomicrobiales</taxon>
        <taxon>Xanthobacteraceae</taxon>
        <taxon>Ancylobacter</taxon>
    </lineage>
</organism>
<evidence type="ECO:0000256" key="2">
    <source>
        <dbReference type="ARBA" id="ARBA00022692"/>
    </source>
</evidence>